<evidence type="ECO:0000256" key="1">
    <source>
        <dbReference type="SAM" id="SignalP"/>
    </source>
</evidence>
<sequence length="106" mass="11389">MRLATHAIAKSVLVAIAAATVASAGTPVSASTIADSETTAQIRCGYYRDATGNWYGHCDEGPRTDIIIRVESHIEGRYEMCVKPGLTKLDDFAYYAVYVGRLCNAG</sequence>
<feature type="chain" id="PRO_5047083031" description="Secreted protein" evidence="1">
    <location>
        <begin position="25"/>
        <end position="106"/>
    </location>
</feature>
<keyword evidence="3" id="KW-1185">Reference proteome</keyword>
<proteinExistence type="predicted"/>
<name>A0ABP4BT54_9ACTN</name>
<dbReference type="EMBL" id="BAAAHQ010000056">
    <property type="protein sequence ID" value="GAA0953364.1"/>
    <property type="molecule type" value="Genomic_DNA"/>
</dbReference>
<organism evidence="2 3">
    <name type="scientific">Nonomuraea longicatena</name>
    <dbReference type="NCBI Taxonomy" id="83682"/>
    <lineage>
        <taxon>Bacteria</taxon>
        <taxon>Bacillati</taxon>
        <taxon>Actinomycetota</taxon>
        <taxon>Actinomycetes</taxon>
        <taxon>Streptosporangiales</taxon>
        <taxon>Streptosporangiaceae</taxon>
        <taxon>Nonomuraea</taxon>
    </lineage>
</organism>
<protein>
    <recommendedName>
        <fullName evidence="4">Secreted protein</fullName>
    </recommendedName>
</protein>
<dbReference type="InterPro" id="IPR045935">
    <property type="entry name" value="DUF6355"/>
</dbReference>
<gene>
    <name evidence="2" type="ORF">GCM10009560_76190</name>
</gene>
<evidence type="ECO:0000313" key="3">
    <source>
        <dbReference type="Proteomes" id="UP001501578"/>
    </source>
</evidence>
<keyword evidence="1" id="KW-0732">Signal</keyword>
<reference evidence="3" key="1">
    <citation type="journal article" date="2019" name="Int. J. Syst. Evol. Microbiol.">
        <title>The Global Catalogue of Microorganisms (GCM) 10K type strain sequencing project: providing services to taxonomists for standard genome sequencing and annotation.</title>
        <authorList>
            <consortium name="The Broad Institute Genomics Platform"/>
            <consortium name="The Broad Institute Genome Sequencing Center for Infectious Disease"/>
            <person name="Wu L."/>
            <person name="Ma J."/>
        </authorList>
    </citation>
    <scope>NUCLEOTIDE SEQUENCE [LARGE SCALE GENOMIC DNA]</scope>
    <source>
        <strain evidence="3">JCM 11136</strain>
    </source>
</reference>
<accession>A0ABP4BT54</accession>
<evidence type="ECO:0000313" key="2">
    <source>
        <dbReference type="EMBL" id="GAA0953364.1"/>
    </source>
</evidence>
<comment type="caution">
    <text evidence="2">The sequence shown here is derived from an EMBL/GenBank/DDBJ whole genome shotgun (WGS) entry which is preliminary data.</text>
</comment>
<dbReference type="Proteomes" id="UP001501578">
    <property type="component" value="Unassembled WGS sequence"/>
</dbReference>
<evidence type="ECO:0008006" key="4">
    <source>
        <dbReference type="Google" id="ProtNLM"/>
    </source>
</evidence>
<feature type="signal peptide" evidence="1">
    <location>
        <begin position="1"/>
        <end position="24"/>
    </location>
</feature>
<dbReference type="Pfam" id="PF19882">
    <property type="entry name" value="DUF6355"/>
    <property type="match status" value="1"/>
</dbReference>